<feature type="region of interest" description="Disordered" evidence="1">
    <location>
        <begin position="65"/>
        <end position="95"/>
    </location>
</feature>
<dbReference type="AlphaFoldDB" id="A0A368YGA8"/>
<gene>
    <name evidence="2" type="ORF">DFP89_12729</name>
</gene>
<protein>
    <submittedName>
        <fullName evidence="2">Uncharacterized protein</fullName>
    </submittedName>
</protein>
<reference evidence="2 3" key="1">
    <citation type="submission" date="2018-07" db="EMBL/GenBank/DDBJ databases">
        <title>Genomic Encyclopedia of Type Strains, Phase III (KMG-III): the genomes of soil and plant-associated and newly described type strains.</title>
        <authorList>
            <person name="Whitman W."/>
        </authorList>
    </citation>
    <scope>NUCLEOTIDE SEQUENCE [LARGE SCALE GENOMIC DNA]</scope>
    <source>
        <strain evidence="2 3">CECT 8525</strain>
    </source>
</reference>
<name>A0A368YGA8_9RHOB</name>
<accession>A0A368YGA8</accession>
<dbReference type="EMBL" id="QPJL01000027">
    <property type="protein sequence ID" value="RCW79262.1"/>
    <property type="molecule type" value="Genomic_DNA"/>
</dbReference>
<evidence type="ECO:0000313" key="2">
    <source>
        <dbReference type="EMBL" id="RCW79262.1"/>
    </source>
</evidence>
<dbReference type="Proteomes" id="UP000253345">
    <property type="component" value="Unassembled WGS sequence"/>
</dbReference>
<sequence>MELDALTEADLPAIDPALTPAVLETIDPARALAARRGVGSTAPDRVREQLAEFARTCAAQRDWAARMPSGPALRRGQGGRHERYHHPAKIRPRCP</sequence>
<organism evidence="2 3">
    <name type="scientific">Paracoccus lutimaris</name>
    <dbReference type="NCBI Taxonomy" id="1490030"/>
    <lineage>
        <taxon>Bacteria</taxon>
        <taxon>Pseudomonadati</taxon>
        <taxon>Pseudomonadota</taxon>
        <taxon>Alphaproteobacteria</taxon>
        <taxon>Rhodobacterales</taxon>
        <taxon>Paracoccaceae</taxon>
        <taxon>Paracoccus</taxon>
    </lineage>
</organism>
<feature type="compositionally biased region" description="Basic residues" evidence="1">
    <location>
        <begin position="82"/>
        <end position="95"/>
    </location>
</feature>
<evidence type="ECO:0000256" key="1">
    <source>
        <dbReference type="SAM" id="MobiDB-lite"/>
    </source>
</evidence>
<comment type="caution">
    <text evidence="2">The sequence shown here is derived from an EMBL/GenBank/DDBJ whole genome shotgun (WGS) entry which is preliminary data.</text>
</comment>
<keyword evidence="3" id="KW-1185">Reference proteome</keyword>
<proteinExistence type="predicted"/>
<evidence type="ECO:0000313" key="3">
    <source>
        <dbReference type="Proteomes" id="UP000253345"/>
    </source>
</evidence>